<evidence type="ECO:0000313" key="2">
    <source>
        <dbReference type="EMBL" id="MBK1815448.1"/>
    </source>
</evidence>
<organism evidence="2 3">
    <name type="scientific">Luteolibacter yonseiensis</name>
    <dbReference type="NCBI Taxonomy" id="1144680"/>
    <lineage>
        <taxon>Bacteria</taxon>
        <taxon>Pseudomonadati</taxon>
        <taxon>Verrucomicrobiota</taxon>
        <taxon>Verrucomicrobiia</taxon>
        <taxon>Verrucomicrobiales</taxon>
        <taxon>Verrucomicrobiaceae</taxon>
        <taxon>Luteolibacter</taxon>
    </lineage>
</organism>
<accession>A0A934QZ91</accession>
<dbReference type="Proteomes" id="UP000600139">
    <property type="component" value="Unassembled WGS sequence"/>
</dbReference>
<evidence type="ECO:0000256" key="1">
    <source>
        <dbReference type="SAM" id="SignalP"/>
    </source>
</evidence>
<dbReference type="AlphaFoldDB" id="A0A934QZ91"/>
<dbReference type="EMBL" id="JAENIK010000008">
    <property type="protein sequence ID" value="MBK1815448.1"/>
    <property type="molecule type" value="Genomic_DNA"/>
</dbReference>
<proteinExistence type="predicted"/>
<name>A0A934QZ91_9BACT</name>
<dbReference type="InterPro" id="IPR009003">
    <property type="entry name" value="Peptidase_S1_PA"/>
</dbReference>
<sequence>MKQNQLISTLGLLVCTAACAMADDATSQRIRELDLKIAALKSERAGILAKNPAPVPQEAGGILDAQGQVGPRISNAVLYIKGDQSAGTGFVGSSGGKTYVYTTAGVLMGNTRLVIQNSAGVSFKKFGNLEAAENVDAVRMEITEEVKDFLDFYPGQPPLRINQKIAAIGAGGENAAVTVRNGLVLGTSAETLEVDAENNKDNNGGPILDVATGKVVGLASYMSDEQDSVWSEGTRQGQARRFACRLDRDLKWKTMKIGQFLADGKALLDYQTETLVCGLVGRRVRFGITGEETELYLKNREHPLVKAYSEMNLGGGGPRGTAATAEIQKKRQSMLAMAYTRAVRSKDSLKPETYAWFHRVRAKKSIEWREKCIEMLGR</sequence>
<gene>
    <name evidence="2" type="ORF">JIN84_07475</name>
</gene>
<comment type="caution">
    <text evidence="2">The sequence shown here is derived from an EMBL/GenBank/DDBJ whole genome shotgun (WGS) entry which is preliminary data.</text>
</comment>
<protein>
    <recommendedName>
        <fullName evidence="4">Curli production assembly/transport component CsgG</fullName>
    </recommendedName>
</protein>
<reference evidence="2" key="1">
    <citation type="submission" date="2021-01" db="EMBL/GenBank/DDBJ databases">
        <title>Modified the classification status of verrucomicrobia.</title>
        <authorList>
            <person name="Feng X."/>
        </authorList>
    </citation>
    <scope>NUCLEOTIDE SEQUENCE</scope>
    <source>
        <strain evidence="2">JCM 18052</strain>
    </source>
</reference>
<dbReference type="Gene3D" id="2.40.10.120">
    <property type="match status" value="1"/>
</dbReference>
<dbReference type="SUPFAM" id="SSF50494">
    <property type="entry name" value="Trypsin-like serine proteases"/>
    <property type="match status" value="1"/>
</dbReference>
<keyword evidence="1" id="KW-0732">Signal</keyword>
<feature type="signal peptide" evidence="1">
    <location>
        <begin position="1"/>
        <end position="22"/>
    </location>
</feature>
<evidence type="ECO:0000313" key="3">
    <source>
        <dbReference type="Proteomes" id="UP000600139"/>
    </source>
</evidence>
<feature type="chain" id="PRO_5037669475" description="Curli production assembly/transport component CsgG" evidence="1">
    <location>
        <begin position="23"/>
        <end position="378"/>
    </location>
</feature>
<evidence type="ECO:0008006" key="4">
    <source>
        <dbReference type="Google" id="ProtNLM"/>
    </source>
</evidence>
<keyword evidence="3" id="KW-1185">Reference proteome</keyword>
<dbReference type="RefSeq" id="WP_200350408.1">
    <property type="nucleotide sequence ID" value="NZ_BAABHZ010000012.1"/>
</dbReference>